<evidence type="ECO:0000256" key="1">
    <source>
        <dbReference type="SAM" id="MobiDB-lite"/>
    </source>
</evidence>
<name>A0A0B5JDR0_9VIRU</name>
<proteinExistence type="predicted"/>
<sequence length="100" mass="11266">MPACIGHLPETDEKKRESRSAKCGRPMHKEHGDSSPVAWRAAKMSAPKKQGEQHGRAASQIVEAESDSRAPTVHETIFFFRLLFVFSARNGRRRPGHHHL</sequence>
<dbReference type="GeneID" id="23462789"/>
<evidence type="ECO:0000313" key="3">
    <source>
        <dbReference type="Proteomes" id="UP000202511"/>
    </source>
</evidence>
<dbReference type="RefSeq" id="YP_009120107.1">
    <property type="nucleotide sequence ID" value="NC_026440.1"/>
</dbReference>
<organism evidence="2 3">
    <name type="scientific">Pandoravirus inopinatum</name>
    <dbReference type="NCBI Taxonomy" id="1605721"/>
    <lineage>
        <taxon>Viruses</taxon>
        <taxon>Pandoravirus</taxon>
    </lineage>
</organism>
<dbReference type="EMBL" id="KP136319">
    <property type="protein sequence ID" value="AJF97872.1"/>
    <property type="molecule type" value="Genomic_DNA"/>
</dbReference>
<accession>A0A0B5JDR0</accession>
<dbReference type="KEGG" id="vg:23462789"/>
<dbReference type="Proteomes" id="UP000202511">
    <property type="component" value="Segment"/>
</dbReference>
<evidence type="ECO:0000313" key="2">
    <source>
        <dbReference type="EMBL" id="AJF97872.1"/>
    </source>
</evidence>
<feature type="region of interest" description="Disordered" evidence="1">
    <location>
        <begin position="1"/>
        <end position="67"/>
    </location>
</feature>
<protein>
    <submittedName>
        <fullName evidence="2">Uncharacterized protein</fullName>
    </submittedName>
</protein>
<reference evidence="2 3" key="1">
    <citation type="journal article" date="2015" name="Parasitol. Res.">
        <title>Viruses in close associations with free-living amoebae.</title>
        <authorList>
            <person name="Scheid P."/>
        </authorList>
    </citation>
    <scope>NUCLEOTIDE SEQUENCE [LARGE SCALE GENOMIC DNA]</scope>
    <source>
        <strain evidence="2">KlaHel</strain>
    </source>
</reference>
<feature type="compositionally biased region" description="Basic and acidic residues" evidence="1">
    <location>
        <begin position="9"/>
        <end position="20"/>
    </location>
</feature>